<reference evidence="1" key="1">
    <citation type="submission" date="2021-01" db="EMBL/GenBank/DDBJ databases">
        <title>Phytophthora aleatoria, a newly-described species from Pinus radiata is distinct from Phytophthora cactorum isolates based on comparative genomics.</title>
        <authorList>
            <person name="Mcdougal R."/>
            <person name="Panda P."/>
            <person name="Williams N."/>
            <person name="Studholme D.J."/>
        </authorList>
    </citation>
    <scope>NUCLEOTIDE SEQUENCE</scope>
    <source>
        <strain evidence="1">NZFS 3830</strain>
    </source>
</reference>
<dbReference type="OrthoDB" id="127160at2759"/>
<evidence type="ECO:0000313" key="1">
    <source>
        <dbReference type="EMBL" id="KAG6971402.1"/>
    </source>
</evidence>
<organism evidence="1 2">
    <name type="scientific">Phytophthora cactorum</name>
    <dbReference type="NCBI Taxonomy" id="29920"/>
    <lineage>
        <taxon>Eukaryota</taxon>
        <taxon>Sar</taxon>
        <taxon>Stramenopiles</taxon>
        <taxon>Oomycota</taxon>
        <taxon>Peronosporomycetes</taxon>
        <taxon>Peronosporales</taxon>
        <taxon>Peronosporaceae</taxon>
        <taxon>Phytophthora</taxon>
    </lineage>
</organism>
<accession>A0A8T1UVJ6</accession>
<dbReference type="EMBL" id="JAENGZ010000053">
    <property type="protein sequence ID" value="KAG6971402.1"/>
    <property type="molecule type" value="Genomic_DNA"/>
</dbReference>
<comment type="caution">
    <text evidence="1">The sequence shown here is derived from an EMBL/GenBank/DDBJ whole genome shotgun (WGS) entry which is preliminary data.</text>
</comment>
<dbReference type="AlphaFoldDB" id="A0A8T1UVJ6"/>
<evidence type="ECO:0000313" key="2">
    <source>
        <dbReference type="Proteomes" id="UP000688947"/>
    </source>
</evidence>
<sequence length="184" mass="20715">MSEGSGQTIVVAPPTKNRVFSSWETLEVNACVKVVDSASNTFAVKMTKWNLQHNHSLTEYGFRQHPSNRMEIDERTIQTGDQLHQAGAKKSSNLKFVADNSESNPTPQDVHNLVRKLKLRDAGQGPSNSGKRFKRWMMEFVEQPRNGGRIFTDEHRVGEVWRAGTDDNKGSENVIEADLSECRS</sequence>
<name>A0A8T1UVJ6_9STRA</name>
<protein>
    <submittedName>
        <fullName evidence="1">Uncharacterized protein</fullName>
    </submittedName>
</protein>
<dbReference type="VEuPathDB" id="FungiDB:PC110_g18680"/>
<gene>
    <name evidence="1" type="ORF">JG687_00002061</name>
</gene>
<proteinExistence type="predicted"/>
<dbReference type="Proteomes" id="UP000688947">
    <property type="component" value="Unassembled WGS sequence"/>
</dbReference>